<dbReference type="Proteomes" id="UP000828048">
    <property type="component" value="Chromosome 3"/>
</dbReference>
<dbReference type="EMBL" id="CM037153">
    <property type="protein sequence ID" value="KAH7858138.1"/>
    <property type="molecule type" value="Genomic_DNA"/>
</dbReference>
<organism evidence="1 2">
    <name type="scientific">Vaccinium darrowii</name>
    <dbReference type="NCBI Taxonomy" id="229202"/>
    <lineage>
        <taxon>Eukaryota</taxon>
        <taxon>Viridiplantae</taxon>
        <taxon>Streptophyta</taxon>
        <taxon>Embryophyta</taxon>
        <taxon>Tracheophyta</taxon>
        <taxon>Spermatophyta</taxon>
        <taxon>Magnoliopsida</taxon>
        <taxon>eudicotyledons</taxon>
        <taxon>Gunneridae</taxon>
        <taxon>Pentapetalae</taxon>
        <taxon>asterids</taxon>
        <taxon>Ericales</taxon>
        <taxon>Ericaceae</taxon>
        <taxon>Vaccinioideae</taxon>
        <taxon>Vaccinieae</taxon>
        <taxon>Vaccinium</taxon>
    </lineage>
</organism>
<protein>
    <submittedName>
        <fullName evidence="1">Uncharacterized protein</fullName>
    </submittedName>
</protein>
<name>A0ACB7YXB9_9ERIC</name>
<evidence type="ECO:0000313" key="2">
    <source>
        <dbReference type="Proteomes" id="UP000828048"/>
    </source>
</evidence>
<proteinExistence type="predicted"/>
<evidence type="ECO:0000313" key="1">
    <source>
        <dbReference type="EMBL" id="KAH7858138.1"/>
    </source>
</evidence>
<comment type="caution">
    <text evidence="1">The sequence shown here is derived from an EMBL/GenBank/DDBJ whole genome shotgun (WGS) entry which is preliminary data.</text>
</comment>
<reference evidence="1 2" key="1">
    <citation type="journal article" date="2021" name="Hortic Res">
        <title>High-quality reference genome and annotation aids understanding of berry development for evergreen blueberry (Vaccinium darrowii).</title>
        <authorList>
            <person name="Yu J."/>
            <person name="Hulse-Kemp A.M."/>
            <person name="Babiker E."/>
            <person name="Staton M."/>
        </authorList>
    </citation>
    <scope>NUCLEOTIDE SEQUENCE [LARGE SCALE GENOMIC DNA]</scope>
    <source>
        <strain evidence="2">cv. NJ 8807/NJ 8810</strain>
        <tissue evidence="1">Young leaf</tissue>
    </source>
</reference>
<sequence length="506" mass="57658">MTKMRRMATVALVSSTRMAYIYRSKDLYGSRKRRSNEPQLSRRSRRRSLVAESSTAFFLLKNDGRGRARGEGDIDTADPAYTSRRSPATGDRANNTCADPASETWGGDRLWWGSKVTASVAKRRATSMTKFRGLATVALVSSTRRASIYRSKGIFFKCGYKANVVAFNALINGEGMYFMMDRGGDWICYIQFPQRFEGIDPSDRYANHNTVFFDGSKQKQYHPFYVFRNKLKTLIVSYCFHCGVKTVFNSSDIFSGYFMNNGLFFENFLRYEDKTEWARDRVGRSYGSVTEDVVTGYRMHNLGWQSVYCITKRDALRGTTPINLTDGLQQILCWATGFVEIFFNRNNPLLATHRLKFLQRVAYFNVGVYPFTSIFLVVYCFLPALSLFCGQFIVQSLNIAFLSYLLTITVTLCPISLLEVKWSGIALEEWWRNEQFWVIGGSSAHLVAVMQWLLKVIAGIEISLKLTTKSTAEDGVVKWTSLFLIPLTYIVVNLVALIMSSVEIFD</sequence>
<accession>A0ACB7YXB9</accession>
<gene>
    <name evidence="1" type="ORF">Vadar_020379</name>
</gene>
<keyword evidence="2" id="KW-1185">Reference proteome</keyword>